<accession>A0A379GDS2</accession>
<dbReference type="EMBL" id="UGTS01000005">
    <property type="protein sequence ID" value="SUC38713.1"/>
    <property type="molecule type" value="Genomic_DNA"/>
</dbReference>
<dbReference type="AlphaFoldDB" id="A0A379GDS2"/>
<protein>
    <submittedName>
        <fullName evidence="1">Serine protease</fullName>
    </submittedName>
</protein>
<evidence type="ECO:0000313" key="1">
    <source>
        <dbReference type="EMBL" id="SUC38713.1"/>
    </source>
</evidence>
<dbReference type="GO" id="GO:0006508">
    <property type="term" value="P:proteolysis"/>
    <property type="evidence" value="ECO:0007669"/>
    <property type="project" value="UniProtKB-KW"/>
</dbReference>
<dbReference type="GO" id="GO:0008233">
    <property type="term" value="F:peptidase activity"/>
    <property type="evidence" value="ECO:0007669"/>
    <property type="project" value="UniProtKB-KW"/>
</dbReference>
<proteinExistence type="predicted"/>
<reference evidence="1 2" key="1">
    <citation type="submission" date="2018-06" db="EMBL/GenBank/DDBJ databases">
        <authorList>
            <consortium name="Pathogen Informatics"/>
            <person name="Doyle S."/>
        </authorList>
    </citation>
    <scope>NUCLEOTIDE SEQUENCE [LARGE SCALE GENOMIC DNA]</scope>
    <source>
        <strain evidence="1 2">NCTC11938</strain>
    </source>
</reference>
<gene>
    <name evidence="1" type="ORF">NCTC11938_02984</name>
</gene>
<name>A0A379GDS2_PROMI</name>
<evidence type="ECO:0000313" key="2">
    <source>
        <dbReference type="Proteomes" id="UP000254191"/>
    </source>
</evidence>
<dbReference type="Proteomes" id="UP000254191">
    <property type="component" value="Unassembled WGS sequence"/>
</dbReference>
<sequence length="49" mass="5424">MLMDKVYRWPILSGIFDLSHPDLLANNITPLFPLTEKTDQADHGTAVAG</sequence>
<keyword evidence="1" id="KW-0645">Protease</keyword>
<keyword evidence="1" id="KW-0378">Hydrolase</keyword>
<organism evidence="1 2">
    <name type="scientific">Proteus mirabilis</name>
    <dbReference type="NCBI Taxonomy" id="584"/>
    <lineage>
        <taxon>Bacteria</taxon>
        <taxon>Pseudomonadati</taxon>
        <taxon>Pseudomonadota</taxon>
        <taxon>Gammaproteobacteria</taxon>
        <taxon>Enterobacterales</taxon>
        <taxon>Morganellaceae</taxon>
        <taxon>Proteus</taxon>
    </lineage>
</organism>